<keyword evidence="3" id="KW-1185">Reference proteome</keyword>
<dbReference type="Proteomes" id="UP000823941">
    <property type="component" value="Chromosome 4"/>
</dbReference>
<feature type="compositionally biased region" description="Low complexity" evidence="1">
    <location>
        <begin position="207"/>
        <end position="216"/>
    </location>
</feature>
<reference evidence="2 3" key="1">
    <citation type="submission" date="2021-06" db="EMBL/GenBank/DDBJ databases">
        <title>A haploid diamondback moth (Plutella xylostella L.) genome assembly resolves 31 chromosomes and identifies a diamide resistance mutation.</title>
        <authorList>
            <person name="Ward C.M."/>
            <person name="Perry K.D."/>
            <person name="Baker G."/>
            <person name="Powis K."/>
            <person name="Heckel D.G."/>
            <person name="Baxter S.W."/>
        </authorList>
    </citation>
    <scope>NUCLEOTIDE SEQUENCE [LARGE SCALE GENOMIC DNA]</scope>
    <source>
        <strain evidence="2 3">LV</strain>
        <tissue evidence="2">Single pupa</tissue>
    </source>
</reference>
<protein>
    <submittedName>
        <fullName evidence="2">Uncharacterized protein</fullName>
    </submittedName>
</protein>
<gene>
    <name evidence="2" type="ORF">JYU34_002984</name>
</gene>
<feature type="non-terminal residue" evidence="2">
    <location>
        <position position="1"/>
    </location>
</feature>
<evidence type="ECO:0000313" key="3">
    <source>
        <dbReference type="Proteomes" id="UP000823941"/>
    </source>
</evidence>
<feature type="compositionally biased region" description="Pro residues" evidence="1">
    <location>
        <begin position="261"/>
        <end position="273"/>
    </location>
</feature>
<dbReference type="EMBL" id="JAHIBW010000004">
    <property type="protein sequence ID" value="KAG7311899.1"/>
    <property type="molecule type" value="Genomic_DNA"/>
</dbReference>
<name>A0ABQ7R3L4_PLUXY</name>
<proteinExistence type="predicted"/>
<feature type="compositionally biased region" description="Polar residues" evidence="1">
    <location>
        <begin position="89"/>
        <end position="98"/>
    </location>
</feature>
<accession>A0ABQ7R3L4</accession>
<feature type="compositionally biased region" description="Basic and acidic residues" evidence="1">
    <location>
        <begin position="193"/>
        <end position="204"/>
    </location>
</feature>
<evidence type="ECO:0000256" key="1">
    <source>
        <dbReference type="SAM" id="MobiDB-lite"/>
    </source>
</evidence>
<feature type="compositionally biased region" description="Basic and acidic residues" evidence="1">
    <location>
        <begin position="48"/>
        <end position="58"/>
    </location>
</feature>
<feature type="region of interest" description="Disordered" evidence="1">
    <location>
        <begin position="83"/>
        <end position="285"/>
    </location>
</feature>
<organism evidence="2 3">
    <name type="scientific">Plutella xylostella</name>
    <name type="common">Diamondback moth</name>
    <name type="synonym">Plutella maculipennis</name>
    <dbReference type="NCBI Taxonomy" id="51655"/>
    <lineage>
        <taxon>Eukaryota</taxon>
        <taxon>Metazoa</taxon>
        <taxon>Ecdysozoa</taxon>
        <taxon>Arthropoda</taxon>
        <taxon>Hexapoda</taxon>
        <taxon>Insecta</taxon>
        <taxon>Pterygota</taxon>
        <taxon>Neoptera</taxon>
        <taxon>Endopterygota</taxon>
        <taxon>Lepidoptera</taxon>
        <taxon>Glossata</taxon>
        <taxon>Ditrysia</taxon>
        <taxon>Yponomeutoidea</taxon>
        <taxon>Plutellidae</taxon>
        <taxon>Plutella</taxon>
    </lineage>
</organism>
<feature type="compositionally biased region" description="Basic and acidic residues" evidence="1">
    <location>
        <begin position="24"/>
        <end position="39"/>
    </location>
</feature>
<evidence type="ECO:0000313" key="2">
    <source>
        <dbReference type="EMBL" id="KAG7311899.1"/>
    </source>
</evidence>
<feature type="compositionally biased region" description="Pro residues" evidence="1">
    <location>
        <begin position="1"/>
        <end position="12"/>
    </location>
</feature>
<feature type="region of interest" description="Disordered" evidence="1">
    <location>
        <begin position="1"/>
        <end position="68"/>
    </location>
</feature>
<feature type="compositionally biased region" description="Gly residues" evidence="1">
    <location>
        <begin position="275"/>
        <end position="285"/>
    </location>
</feature>
<feature type="compositionally biased region" description="Low complexity" evidence="1">
    <location>
        <begin position="114"/>
        <end position="123"/>
    </location>
</feature>
<comment type="caution">
    <text evidence="2">The sequence shown here is derived from an EMBL/GenBank/DDBJ whole genome shotgun (WGS) entry which is preliminary data.</text>
</comment>
<sequence length="285" mass="30492">EQQGAPPEPPRCGQPCRPGGTSPRESRIEQEIHLERLDLRPPTPRVQARRETAGERDGTSIVSTLKQRLRSCTKSCKCHAPLLMERQDQGPSASNMTLPPSPPAPHTQLDRRSAQGAGRGARAVKCDVTVTVPAAQTERCSPRSARGAHSDVTASVAPKQAKKRIVPSPRVRNISIQSVTRRDGSSSTRPTSRRTDGPTGRRTEGATSRPTSRPTTCPARLTDDAPERGAGLRWSPSDELFSRVARLQDALDDGARRWARPRPPPPPPAPPAPGAGVGACRGGSG</sequence>